<dbReference type="Pfam" id="PF00496">
    <property type="entry name" value="SBP_bac_5"/>
    <property type="match status" value="1"/>
</dbReference>
<dbReference type="InterPro" id="IPR039424">
    <property type="entry name" value="SBP_5"/>
</dbReference>
<evidence type="ECO:0000259" key="6">
    <source>
        <dbReference type="Pfam" id="PF00496"/>
    </source>
</evidence>
<dbReference type="Gene3D" id="3.90.76.10">
    <property type="entry name" value="Dipeptide-binding Protein, Domain 1"/>
    <property type="match status" value="1"/>
</dbReference>
<dbReference type="PANTHER" id="PTHR30290">
    <property type="entry name" value="PERIPLASMIC BINDING COMPONENT OF ABC TRANSPORTER"/>
    <property type="match status" value="1"/>
</dbReference>
<evidence type="ECO:0000313" key="8">
    <source>
        <dbReference type="Proteomes" id="UP000823900"/>
    </source>
</evidence>
<feature type="domain" description="Solute-binding protein family 5" evidence="6">
    <location>
        <begin position="110"/>
        <end position="478"/>
    </location>
</feature>
<dbReference type="CDD" id="cd00995">
    <property type="entry name" value="PBP2_NikA_DppA_OppA_like"/>
    <property type="match status" value="1"/>
</dbReference>
<dbReference type="InterPro" id="IPR000914">
    <property type="entry name" value="SBP_5_dom"/>
</dbReference>
<dbReference type="Proteomes" id="UP000823900">
    <property type="component" value="Unassembled WGS sequence"/>
</dbReference>
<keyword evidence="3 5" id="KW-0732">Signal</keyword>
<dbReference type="GO" id="GO:0015833">
    <property type="term" value="P:peptide transport"/>
    <property type="evidence" value="ECO:0007669"/>
    <property type="project" value="TreeGrafter"/>
</dbReference>
<feature type="region of interest" description="Disordered" evidence="4">
    <location>
        <begin position="25"/>
        <end position="58"/>
    </location>
</feature>
<dbReference type="PROSITE" id="PS51257">
    <property type="entry name" value="PROKAR_LIPOPROTEIN"/>
    <property type="match status" value="1"/>
</dbReference>
<dbReference type="PIRSF" id="PIRSF002741">
    <property type="entry name" value="MppA"/>
    <property type="match status" value="1"/>
</dbReference>
<name>A0A9D2HEM0_9FIRM</name>
<dbReference type="AlphaFoldDB" id="A0A9D2HEM0"/>
<gene>
    <name evidence="7" type="ORF">IAA07_00995</name>
</gene>
<accession>A0A9D2HEM0</accession>
<protein>
    <submittedName>
        <fullName evidence="7">ABC transporter substrate-binding protein</fullName>
    </submittedName>
</protein>
<dbReference type="Gene3D" id="3.40.190.10">
    <property type="entry name" value="Periplasmic binding protein-like II"/>
    <property type="match status" value="1"/>
</dbReference>
<comment type="caution">
    <text evidence="7">The sequence shown here is derived from an EMBL/GenBank/DDBJ whole genome shotgun (WGS) entry which is preliminary data.</text>
</comment>
<reference evidence="7" key="1">
    <citation type="journal article" date="2021" name="PeerJ">
        <title>Extensive microbial diversity within the chicken gut microbiome revealed by metagenomics and culture.</title>
        <authorList>
            <person name="Gilroy R."/>
            <person name="Ravi A."/>
            <person name="Getino M."/>
            <person name="Pursley I."/>
            <person name="Horton D.L."/>
            <person name="Alikhan N.F."/>
            <person name="Baker D."/>
            <person name="Gharbi K."/>
            <person name="Hall N."/>
            <person name="Watson M."/>
            <person name="Adriaenssens E.M."/>
            <person name="Foster-Nyarko E."/>
            <person name="Jarju S."/>
            <person name="Secka A."/>
            <person name="Antonio M."/>
            <person name="Oren A."/>
            <person name="Chaudhuri R.R."/>
            <person name="La Ragione R."/>
            <person name="Hildebrand F."/>
            <person name="Pallen M.J."/>
        </authorList>
    </citation>
    <scope>NUCLEOTIDE SEQUENCE</scope>
    <source>
        <strain evidence="7">CHK178-16964</strain>
    </source>
</reference>
<reference evidence="7" key="2">
    <citation type="submission" date="2021-04" db="EMBL/GenBank/DDBJ databases">
        <authorList>
            <person name="Gilroy R."/>
        </authorList>
    </citation>
    <scope>NUCLEOTIDE SEQUENCE</scope>
    <source>
        <strain evidence="7">CHK178-16964</strain>
    </source>
</reference>
<dbReference type="GO" id="GO:1904680">
    <property type="term" value="F:peptide transmembrane transporter activity"/>
    <property type="evidence" value="ECO:0007669"/>
    <property type="project" value="TreeGrafter"/>
</dbReference>
<evidence type="ECO:0000256" key="3">
    <source>
        <dbReference type="ARBA" id="ARBA00022729"/>
    </source>
</evidence>
<dbReference type="InterPro" id="IPR030678">
    <property type="entry name" value="Peptide/Ni-bd"/>
</dbReference>
<keyword evidence="2" id="KW-0813">Transport</keyword>
<evidence type="ECO:0000256" key="5">
    <source>
        <dbReference type="SAM" id="SignalP"/>
    </source>
</evidence>
<dbReference type="GO" id="GO:0042597">
    <property type="term" value="C:periplasmic space"/>
    <property type="evidence" value="ECO:0007669"/>
    <property type="project" value="UniProtKB-ARBA"/>
</dbReference>
<dbReference type="GO" id="GO:0043190">
    <property type="term" value="C:ATP-binding cassette (ABC) transporter complex"/>
    <property type="evidence" value="ECO:0007669"/>
    <property type="project" value="InterPro"/>
</dbReference>
<evidence type="ECO:0000256" key="2">
    <source>
        <dbReference type="ARBA" id="ARBA00022448"/>
    </source>
</evidence>
<dbReference type="Gene3D" id="3.10.105.10">
    <property type="entry name" value="Dipeptide-binding Protein, Domain 3"/>
    <property type="match status" value="1"/>
</dbReference>
<dbReference type="EMBL" id="DWZA01000007">
    <property type="protein sequence ID" value="HJA70140.1"/>
    <property type="molecule type" value="Genomic_DNA"/>
</dbReference>
<comment type="similarity">
    <text evidence="1">Belongs to the bacterial solute-binding protein 5 family.</text>
</comment>
<evidence type="ECO:0000313" key="7">
    <source>
        <dbReference type="EMBL" id="HJA70140.1"/>
    </source>
</evidence>
<feature type="compositionally biased region" description="Low complexity" evidence="4">
    <location>
        <begin position="29"/>
        <end position="49"/>
    </location>
</feature>
<proteinExistence type="inferred from homology"/>
<sequence>MKKKLLSAVVAASMLALAACGGSGQTQEASSTAAPSDTAAAGETTGETAEASEESAEGAATDIASRDTLNIALADEIVSLDPAYSFDNLTNQVVNQITQGLLYFDYNGQLQPQLCSSWEAVDPLTYVYQIRDDVNFSDGTPMTMDDVLFSLNRHMDEDVASYLAWMYANVESIEQTGDWELTVHMSSPDAAWQYAFATTAGHIISKAYYEANAEQFGQPGTGVVGTGPYVLDTWTTGSEITLKYNENYWDKESEPQFKNIDFKIITDANTQATALANGQADYMFDPPTEMLDTIRQSESMAVSEVDGWTVLWMAMNCQSGPFSDVNVRKAVAYALDKDALYEGVLTENGSYAKNGMPFSSALYGSEAESWEAYAETAVDEKNDLTKAQEYLAQSAYPDGFDCDLYINQDSIYNSIAVYIQSALAQIGINVNIETKSGDEMSNIQFGSTRDYDLAIVRWTADYPDVSGQLYPLFHSSNIAEGGGNTSCYSNAEVDSLLEQEVASIDMKERTQLMQQALDIIANDTPMITFDYPFKRIAMNKDLTGFEANASITWNFFAKDLKTK</sequence>
<feature type="signal peptide" evidence="5">
    <location>
        <begin position="1"/>
        <end position="18"/>
    </location>
</feature>
<dbReference type="SUPFAM" id="SSF53850">
    <property type="entry name" value="Periplasmic binding protein-like II"/>
    <property type="match status" value="1"/>
</dbReference>
<organism evidence="7 8">
    <name type="scientific">Candidatus Lachnoclostridium stercoravium</name>
    <dbReference type="NCBI Taxonomy" id="2838633"/>
    <lineage>
        <taxon>Bacteria</taxon>
        <taxon>Bacillati</taxon>
        <taxon>Bacillota</taxon>
        <taxon>Clostridia</taxon>
        <taxon>Lachnospirales</taxon>
        <taxon>Lachnospiraceae</taxon>
    </lineage>
</organism>
<feature type="chain" id="PRO_5038735049" evidence="5">
    <location>
        <begin position="19"/>
        <end position="563"/>
    </location>
</feature>
<evidence type="ECO:0000256" key="4">
    <source>
        <dbReference type="SAM" id="MobiDB-lite"/>
    </source>
</evidence>
<dbReference type="PANTHER" id="PTHR30290:SF9">
    <property type="entry name" value="OLIGOPEPTIDE-BINDING PROTEIN APPA"/>
    <property type="match status" value="1"/>
</dbReference>
<evidence type="ECO:0000256" key="1">
    <source>
        <dbReference type="ARBA" id="ARBA00005695"/>
    </source>
</evidence>